<dbReference type="OMA" id="LHIRTHH"/>
<evidence type="ECO:0000313" key="3">
    <source>
        <dbReference type="Proteomes" id="UP000250245"/>
    </source>
</evidence>
<keyword evidence="2" id="KW-0808">Transferase</keyword>
<sequence>MATASNKRGGDLAQLFAYPASTPGLTWKPLEVTHKPDLMRLIVEMERIDNPPYRTSPAEVDSIFQSEFCGLSAWDQDSRMVAYAIVRIDETDGVQAICSGGVGASWRNRGVGSIIFQWEVQTAHTMLTDKPRPAQIVCFVDQAASGAEPQLRASGFLPAHTYLELRRDLAAPGELVAPGQYLEIIPWSPDFDDHVRRAHNELMSLAAGAPAQDMQTWQSSRPFFAPQWSFIALDKSSDVAEIAGYLLSARYEQDWEAMGFTQGYTEILGVLPDYAETQVAAALLSHAIASYQESGMQYAAVGLDQENPTEVAQLYTDFGYEVTGGSTEWVVNLPAETTDPADASALREEVAKMNRESATALLKRKREKIGRKSQ</sequence>
<protein>
    <submittedName>
        <fullName evidence="2">Acetyltransferase (GNAT) family</fullName>
    </submittedName>
</protein>
<dbReference type="Gene3D" id="3.40.630.30">
    <property type="match status" value="1"/>
</dbReference>
<dbReference type="PROSITE" id="PS51186">
    <property type="entry name" value="GNAT"/>
    <property type="match status" value="1"/>
</dbReference>
<dbReference type="Proteomes" id="UP000250245">
    <property type="component" value="Unassembled WGS sequence"/>
</dbReference>
<dbReference type="InterPro" id="IPR000182">
    <property type="entry name" value="GNAT_dom"/>
</dbReference>
<dbReference type="GO" id="GO:0016747">
    <property type="term" value="F:acyltransferase activity, transferring groups other than amino-acyl groups"/>
    <property type="evidence" value="ECO:0007669"/>
    <property type="project" value="InterPro"/>
</dbReference>
<dbReference type="AlphaFoldDB" id="A0A2X2Y9H6"/>
<reference evidence="2 3" key="1">
    <citation type="submission" date="2018-06" db="EMBL/GenBank/DDBJ databases">
        <authorList>
            <consortium name="Pathogen Informatics"/>
            <person name="Doyle S."/>
        </authorList>
    </citation>
    <scope>NUCLEOTIDE SEQUENCE [LARGE SCALE GENOMIC DNA]</scope>
    <source>
        <strain evidence="2 3">NCTC11820</strain>
    </source>
</reference>
<gene>
    <name evidence="2" type="ORF">NCTC11820_00806</name>
</gene>
<name>A0A2X2Y9H6_9ACTO</name>
<evidence type="ECO:0000313" key="2">
    <source>
        <dbReference type="EMBL" id="SQB64462.1"/>
    </source>
</evidence>
<feature type="domain" description="N-acetyltransferase" evidence="1">
    <location>
        <begin position="182"/>
        <end position="340"/>
    </location>
</feature>
<dbReference type="SUPFAM" id="SSF55729">
    <property type="entry name" value="Acyl-CoA N-acyltransferases (Nat)"/>
    <property type="match status" value="2"/>
</dbReference>
<proteinExistence type="predicted"/>
<organism evidence="2 3">
    <name type="scientific">Mobiluncus curtisii</name>
    <dbReference type="NCBI Taxonomy" id="2051"/>
    <lineage>
        <taxon>Bacteria</taxon>
        <taxon>Bacillati</taxon>
        <taxon>Actinomycetota</taxon>
        <taxon>Actinomycetes</taxon>
        <taxon>Actinomycetales</taxon>
        <taxon>Actinomycetaceae</taxon>
        <taxon>Mobiluncus</taxon>
    </lineage>
</organism>
<evidence type="ECO:0000259" key="1">
    <source>
        <dbReference type="PROSITE" id="PS51186"/>
    </source>
</evidence>
<dbReference type="InterPro" id="IPR016181">
    <property type="entry name" value="Acyl_CoA_acyltransferase"/>
</dbReference>
<dbReference type="EMBL" id="UASJ01000001">
    <property type="protein sequence ID" value="SQB64462.1"/>
    <property type="molecule type" value="Genomic_DNA"/>
</dbReference>
<dbReference type="RefSeq" id="WP_013189605.1">
    <property type="nucleotide sequence ID" value="NZ_JABCUL010000003.1"/>
</dbReference>
<accession>A0A2X2Y9H6</accession>